<evidence type="ECO:0000256" key="8">
    <source>
        <dbReference type="ARBA" id="ARBA00022989"/>
    </source>
</evidence>
<dbReference type="InterPro" id="IPR023596">
    <property type="entry name" value="Peptidase_PrsW_arch/bac"/>
</dbReference>
<comment type="similarity">
    <text evidence="2">Belongs to the protease PrsW family.</text>
</comment>
<reference evidence="12" key="1">
    <citation type="submission" date="2016-10" db="EMBL/GenBank/DDBJ databases">
        <authorList>
            <person name="Varghese N."/>
            <person name="Submissions S."/>
        </authorList>
    </citation>
    <scope>NUCLEOTIDE SEQUENCE [LARGE SCALE GENOMIC DNA]</scope>
    <source>
        <strain evidence="12">DSM 22619</strain>
    </source>
</reference>
<proteinExistence type="inferred from homology"/>
<evidence type="ECO:0000313" key="11">
    <source>
        <dbReference type="EMBL" id="SDC33086.1"/>
    </source>
</evidence>
<evidence type="ECO:0000256" key="9">
    <source>
        <dbReference type="ARBA" id="ARBA00023136"/>
    </source>
</evidence>
<keyword evidence="4" id="KW-1003">Cell membrane</keyword>
<accession>A0A1G6KRW5</accession>
<feature type="transmembrane region" description="Helical" evidence="10">
    <location>
        <begin position="82"/>
        <end position="99"/>
    </location>
</feature>
<evidence type="ECO:0000256" key="1">
    <source>
        <dbReference type="ARBA" id="ARBA00004651"/>
    </source>
</evidence>
<dbReference type="EMBL" id="FMZL01000009">
    <property type="protein sequence ID" value="SDC33086.1"/>
    <property type="molecule type" value="Genomic_DNA"/>
</dbReference>
<keyword evidence="8 10" id="KW-1133">Transmembrane helix</keyword>
<dbReference type="InterPro" id="IPR026898">
    <property type="entry name" value="PrsW"/>
</dbReference>
<feature type="transmembrane region" description="Helical" evidence="10">
    <location>
        <begin position="44"/>
        <end position="62"/>
    </location>
</feature>
<name>A0A1G6KRW5_9ACTN</name>
<dbReference type="PANTHER" id="PTHR36844:SF1">
    <property type="entry name" value="PROTEASE PRSW"/>
    <property type="match status" value="1"/>
</dbReference>
<dbReference type="RefSeq" id="WP_090846327.1">
    <property type="nucleotide sequence ID" value="NZ_FMZL01000009.1"/>
</dbReference>
<evidence type="ECO:0000256" key="7">
    <source>
        <dbReference type="ARBA" id="ARBA00022801"/>
    </source>
</evidence>
<keyword evidence="12" id="KW-1185">Reference proteome</keyword>
<dbReference type="STRING" id="604330.SAMN04489857_1155"/>
<dbReference type="AlphaFoldDB" id="A0A1G6KRW5"/>
<keyword evidence="5" id="KW-0645">Protease</keyword>
<gene>
    <name evidence="11" type="ORF">SAMN04487824_10948</name>
</gene>
<dbReference type="GO" id="GO:0006508">
    <property type="term" value="P:proteolysis"/>
    <property type="evidence" value="ECO:0007669"/>
    <property type="project" value="UniProtKB-KW"/>
</dbReference>
<evidence type="ECO:0000313" key="12">
    <source>
        <dbReference type="Proteomes" id="UP000198528"/>
    </source>
</evidence>
<keyword evidence="7" id="KW-0378">Hydrolase</keyword>
<feature type="transmembrane region" description="Helical" evidence="10">
    <location>
        <begin position="120"/>
        <end position="142"/>
    </location>
</feature>
<feature type="transmembrane region" description="Helical" evidence="10">
    <location>
        <begin position="12"/>
        <end position="32"/>
    </location>
</feature>
<dbReference type="GO" id="GO:0005886">
    <property type="term" value="C:plasma membrane"/>
    <property type="evidence" value="ECO:0007669"/>
    <property type="project" value="UniProtKB-SubCell"/>
</dbReference>
<evidence type="ECO:0000256" key="2">
    <source>
        <dbReference type="ARBA" id="ARBA00009165"/>
    </source>
</evidence>
<dbReference type="PIRSF" id="PIRSF016933">
    <property type="entry name" value="PrsW"/>
    <property type="match status" value="1"/>
</dbReference>
<dbReference type="Proteomes" id="UP000198528">
    <property type="component" value="Unassembled WGS sequence"/>
</dbReference>
<feature type="transmembrane region" description="Helical" evidence="10">
    <location>
        <begin position="183"/>
        <end position="203"/>
    </location>
</feature>
<dbReference type="GO" id="GO:0008233">
    <property type="term" value="F:peptidase activity"/>
    <property type="evidence" value="ECO:0007669"/>
    <property type="project" value="UniProtKB-KW"/>
</dbReference>
<evidence type="ECO:0000256" key="10">
    <source>
        <dbReference type="SAM" id="Phobius"/>
    </source>
</evidence>
<evidence type="ECO:0000256" key="6">
    <source>
        <dbReference type="ARBA" id="ARBA00022692"/>
    </source>
</evidence>
<keyword evidence="9 10" id="KW-0472">Membrane</keyword>
<dbReference type="PANTHER" id="PTHR36844">
    <property type="entry name" value="PROTEASE PRSW"/>
    <property type="match status" value="1"/>
</dbReference>
<evidence type="ECO:0000256" key="3">
    <source>
        <dbReference type="ARBA" id="ARBA00018997"/>
    </source>
</evidence>
<organism evidence="11 12">
    <name type="scientific">Parafannyhessea umbonata</name>
    <dbReference type="NCBI Taxonomy" id="604330"/>
    <lineage>
        <taxon>Bacteria</taxon>
        <taxon>Bacillati</taxon>
        <taxon>Actinomycetota</taxon>
        <taxon>Coriobacteriia</taxon>
        <taxon>Coriobacteriales</taxon>
        <taxon>Atopobiaceae</taxon>
        <taxon>Parafannyhessea</taxon>
    </lineage>
</organism>
<dbReference type="Pfam" id="PF13367">
    <property type="entry name" value="PrsW-protease"/>
    <property type="match status" value="1"/>
</dbReference>
<feature type="transmembrane region" description="Helical" evidence="10">
    <location>
        <begin position="215"/>
        <end position="232"/>
    </location>
</feature>
<keyword evidence="6 10" id="KW-0812">Transmembrane</keyword>
<feature type="transmembrane region" description="Helical" evidence="10">
    <location>
        <begin position="148"/>
        <end position="171"/>
    </location>
</feature>
<evidence type="ECO:0000256" key="5">
    <source>
        <dbReference type="ARBA" id="ARBA00022670"/>
    </source>
</evidence>
<sequence length="244" mass="26381">MFFLLSNGLTLYLAVFLALAVGPAAALMRYVYNLDTLEREPAGLLFALFWRGVVAALVASVLEQVGMDAFGLLSGLGRQDPWFLLLSDFAVVGVIEEACKYVLMARATWHDPNFNCRYDGVVYAVATSLGFAAAENVTYGLAYGPGVLLGRAMMAIPAHMGFAVVFGFLYGEAKLLSVRGHHIGAGLCIACGYLLSVLLHGLYDSTATLFGSGDATFLLVVAVIYLIVFPVVRTMAKHDRRFLY</sequence>
<evidence type="ECO:0000256" key="4">
    <source>
        <dbReference type="ARBA" id="ARBA00022475"/>
    </source>
</evidence>
<comment type="subcellular location">
    <subcellularLocation>
        <location evidence="1">Cell membrane</location>
        <topology evidence="1">Multi-pass membrane protein</topology>
    </subcellularLocation>
</comment>
<protein>
    <recommendedName>
        <fullName evidence="3">Protease PrsW</fullName>
    </recommendedName>
</protein>